<dbReference type="Proteomes" id="UP000265515">
    <property type="component" value="Unassembled WGS sequence"/>
</dbReference>
<dbReference type="PANTHER" id="PTHR48100:SF57">
    <property type="entry name" value="PHOSPHOGLYCERATE MUTASE"/>
    <property type="match status" value="1"/>
</dbReference>
<protein>
    <recommendedName>
        <fullName evidence="5">Phosphoglycerate mutase-like protein</fullName>
    </recommendedName>
</protein>
<dbReference type="OrthoDB" id="496981at2759"/>
<dbReference type="GO" id="GO:0005737">
    <property type="term" value="C:cytoplasm"/>
    <property type="evidence" value="ECO:0007669"/>
    <property type="project" value="TreeGrafter"/>
</dbReference>
<dbReference type="InterPro" id="IPR013078">
    <property type="entry name" value="His_Pase_superF_clade-1"/>
</dbReference>
<evidence type="ECO:0000256" key="2">
    <source>
        <dbReference type="SAM" id="MobiDB-lite"/>
    </source>
</evidence>
<evidence type="ECO:0008006" key="5">
    <source>
        <dbReference type="Google" id="ProtNLM"/>
    </source>
</evidence>
<gene>
    <name evidence="3" type="ORF">CBR_g17939</name>
</gene>
<accession>A0A388KW02</accession>
<organism evidence="3 4">
    <name type="scientific">Chara braunii</name>
    <name type="common">Braun's stonewort</name>
    <dbReference type="NCBI Taxonomy" id="69332"/>
    <lineage>
        <taxon>Eukaryota</taxon>
        <taxon>Viridiplantae</taxon>
        <taxon>Streptophyta</taxon>
        <taxon>Charophyceae</taxon>
        <taxon>Charales</taxon>
        <taxon>Characeae</taxon>
        <taxon>Chara</taxon>
    </lineage>
</organism>
<dbReference type="PANTHER" id="PTHR48100">
    <property type="entry name" value="BROAD-SPECIFICITY PHOSPHATASE YOR283W-RELATED"/>
    <property type="match status" value="1"/>
</dbReference>
<feature type="region of interest" description="Disordered" evidence="2">
    <location>
        <begin position="1"/>
        <end position="24"/>
    </location>
</feature>
<dbReference type="Pfam" id="PF00300">
    <property type="entry name" value="His_Phos_1"/>
    <property type="match status" value="1"/>
</dbReference>
<dbReference type="OMA" id="ERWWYLP"/>
<evidence type="ECO:0000313" key="3">
    <source>
        <dbReference type="EMBL" id="GBG74227.1"/>
    </source>
</evidence>
<dbReference type="SMART" id="SM00855">
    <property type="entry name" value="PGAM"/>
    <property type="match status" value="1"/>
</dbReference>
<proteinExistence type="inferred from homology"/>
<name>A0A388KW02_CHABU</name>
<dbReference type="SUPFAM" id="SSF53254">
    <property type="entry name" value="Phosphoglycerate mutase-like"/>
    <property type="match status" value="1"/>
</dbReference>
<sequence>MSSINGIEDPMTVGGTAGSRRGGASRLENDKLLYLVRHGTTEMNECIANARLQGVKNFVDPMLYDTKLSERGLMQAENLAKITAALHGNTSSSNNASADAIELIVLSPLGRAMKTAELGFKHVEAARVICPLARERVFYSSDVGRSPSVLSQEFPYLDFTELDEIWWHTDGSGDPMAVVPEPDDVFAERIARLREWLLNRPEKVIAVVSHWAVLQALTRRCFQNCELFTCYLSETFPIATQKKKDK</sequence>
<evidence type="ECO:0000256" key="1">
    <source>
        <dbReference type="ARBA" id="ARBA00038362"/>
    </source>
</evidence>
<dbReference type="CDD" id="cd07067">
    <property type="entry name" value="HP_PGM_like"/>
    <property type="match status" value="1"/>
</dbReference>
<keyword evidence="4" id="KW-1185">Reference proteome</keyword>
<dbReference type="GO" id="GO:0016791">
    <property type="term" value="F:phosphatase activity"/>
    <property type="evidence" value="ECO:0007669"/>
    <property type="project" value="TreeGrafter"/>
</dbReference>
<dbReference type="Gramene" id="GBG74227">
    <property type="protein sequence ID" value="GBG74227"/>
    <property type="gene ID" value="CBR_g17939"/>
</dbReference>
<dbReference type="AlphaFoldDB" id="A0A388KW02"/>
<comment type="caution">
    <text evidence="3">The sequence shown here is derived from an EMBL/GenBank/DDBJ whole genome shotgun (WGS) entry which is preliminary data.</text>
</comment>
<reference evidence="3 4" key="1">
    <citation type="journal article" date="2018" name="Cell">
        <title>The Chara Genome: Secondary Complexity and Implications for Plant Terrestrialization.</title>
        <authorList>
            <person name="Nishiyama T."/>
            <person name="Sakayama H."/>
            <person name="Vries J.D."/>
            <person name="Buschmann H."/>
            <person name="Saint-Marcoux D."/>
            <person name="Ullrich K.K."/>
            <person name="Haas F.B."/>
            <person name="Vanderstraeten L."/>
            <person name="Becker D."/>
            <person name="Lang D."/>
            <person name="Vosolsobe S."/>
            <person name="Rombauts S."/>
            <person name="Wilhelmsson P.K.I."/>
            <person name="Janitza P."/>
            <person name="Kern R."/>
            <person name="Heyl A."/>
            <person name="Rumpler F."/>
            <person name="Villalobos L.I.A.C."/>
            <person name="Clay J.M."/>
            <person name="Skokan R."/>
            <person name="Toyoda A."/>
            <person name="Suzuki Y."/>
            <person name="Kagoshima H."/>
            <person name="Schijlen E."/>
            <person name="Tajeshwar N."/>
            <person name="Catarino B."/>
            <person name="Hetherington A.J."/>
            <person name="Saltykova A."/>
            <person name="Bonnot C."/>
            <person name="Breuninger H."/>
            <person name="Symeonidi A."/>
            <person name="Radhakrishnan G.V."/>
            <person name="Van Nieuwerburgh F."/>
            <person name="Deforce D."/>
            <person name="Chang C."/>
            <person name="Karol K.G."/>
            <person name="Hedrich R."/>
            <person name="Ulvskov P."/>
            <person name="Glockner G."/>
            <person name="Delwiche C.F."/>
            <person name="Petrasek J."/>
            <person name="Van de Peer Y."/>
            <person name="Friml J."/>
            <person name="Beilby M."/>
            <person name="Dolan L."/>
            <person name="Kohara Y."/>
            <person name="Sugano S."/>
            <person name="Fujiyama A."/>
            <person name="Delaux P.-M."/>
            <person name="Quint M."/>
            <person name="TheiBen G."/>
            <person name="Hagemann M."/>
            <person name="Harholt J."/>
            <person name="Dunand C."/>
            <person name="Zachgo S."/>
            <person name="Langdale J."/>
            <person name="Maumus F."/>
            <person name="Straeten D.V.D."/>
            <person name="Gould S.B."/>
            <person name="Rensing S.A."/>
        </authorList>
    </citation>
    <scope>NUCLEOTIDE SEQUENCE [LARGE SCALE GENOMIC DNA]</scope>
    <source>
        <strain evidence="3 4">S276</strain>
    </source>
</reference>
<comment type="similarity">
    <text evidence="1">Belongs to the phosphoglycerate mutase family.</text>
</comment>
<dbReference type="Gene3D" id="3.40.50.1240">
    <property type="entry name" value="Phosphoglycerate mutase-like"/>
    <property type="match status" value="1"/>
</dbReference>
<dbReference type="InterPro" id="IPR029033">
    <property type="entry name" value="His_PPase_superfam"/>
</dbReference>
<dbReference type="EMBL" id="BFEA01000199">
    <property type="protein sequence ID" value="GBG74227.1"/>
    <property type="molecule type" value="Genomic_DNA"/>
</dbReference>
<evidence type="ECO:0000313" key="4">
    <source>
        <dbReference type="Proteomes" id="UP000265515"/>
    </source>
</evidence>
<dbReference type="InterPro" id="IPR050275">
    <property type="entry name" value="PGM_Phosphatase"/>
</dbReference>